<dbReference type="GO" id="GO:0003700">
    <property type="term" value="F:DNA-binding transcription factor activity"/>
    <property type="evidence" value="ECO:0007669"/>
    <property type="project" value="InterPro"/>
</dbReference>
<evidence type="ECO:0000256" key="4">
    <source>
        <dbReference type="ARBA" id="ARBA00023163"/>
    </source>
</evidence>
<keyword evidence="4" id="KW-0804">Transcription</keyword>
<dbReference type="InterPro" id="IPR036390">
    <property type="entry name" value="WH_DNA-bd_sf"/>
</dbReference>
<dbReference type="SUPFAM" id="SSF46785">
    <property type="entry name" value="Winged helix' DNA-binding domain"/>
    <property type="match status" value="1"/>
</dbReference>
<keyword evidence="2" id="KW-0805">Transcription regulation</keyword>
<reference evidence="7 8" key="1">
    <citation type="submission" date="2018-10" db="EMBL/GenBank/DDBJ databases">
        <authorList>
            <person name="Li J."/>
        </authorList>
    </citation>
    <scope>NUCLEOTIDE SEQUENCE [LARGE SCALE GENOMIC DNA]</scope>
    <source>
        <strain evidence="7 8">IF 016277</strain>
    </source>
</reference>
<dbReference type="SUPFAM" id="SSF100950">
    <property type="entry name" value="NagB/RpiA/CoA transferase-like"/>
    <property type="match status" value="1"/>
</dbReference>
<evidence type="ECO:0008006" key="9">
    <source>
        <dbReference type="Google" id="ProtNLM"/>
    </source>
</evidence>
<proteinExistence type="inferred from homology"/>
<dbReference type="Gene3D" id="3.40.50.1360">
    <property type="match status" value="1"/>
</dbReference>
<keyword evidence="3" id="KW-0238">DNA-binding</keyword>
<accession>A0A3L7AA69</accession>
<dbReference type="PANTHER" id="PTHR34294">
    <property type="entry name" value="TRANSCRIPTIONAL REGULATOR-RELATED"/>
    <property type="match status" value="1"/>
</dbReference>
<comment type="similarity">
    <text evidence="1">Belongs to the SorC transcriptional regulatory family.</text>
</comment>
<name>A0A3L7AA69_9MICO</name>
<dbReference type="InterPro" id="IPR036388">
    <property type="entry name" value="WH-like_DNA-bd_sf"/>
</dbReference>
<comment type="caution">
    <text evidence="7">The sequence shown here is derived from an EMBL/GenBank/DDBJ whole genome shotgun (WGS) entry which is preliminary data.</text>
</comment>
<dbReference type="GO" id="GO:0030246">
    <property type="term" value="F:carbohydrate binding"/>
    <property type="evidence" value="ECO:0007669"/>
    <property type="project" value="InterPro"/>
</dbReference>
<protein>
    <recommendedName>
        <fullName evidence="9">Sugar-binding domain-containing protein</fullName>
    </recommendedName>
</protein>
<gene>
    <name evidence="7" type="ORF">D9V32_02095</name>
</gene>
<feature type="domain" description="RNA polymerase sigma-70 region 4" evidence="6">
    <location>
        <begin position="8"/>
        <end position="39"/>
    </location>
</feature>
<dbReference type="Proteomes" id="UP000272503">
    <property type="component" value="Unassembled WGS sequence"/>
</dbReference>
<dbReference type="Pfam" id="PF04545">
    <property type="entry name" value="Sigma70_r4"/>
    <property type="match status" value="1"/>
</dbReference>
<dbReference type="RefSeq" id="WP_121647254.1">
    <property type="nucleotide sequence ID" value="NZ_RCUX01000002.1"/>
</dbReference>
<evidence type="ECO:0000256" key="2">
    <source>
        <dbReference type="ARBA" id="ARBA00023015"/>
    </source>
</evidence>
<dbReference type="GO" id="GO:0006352">
    <property type="term" value="P:DNA-templated transcription initiation"/>
    <property type="evidence" value="ECO:0007669"/>
    <property type="project" value="InterPro"/>
</dbReference>
<evidence type="ECO:0000256" key="3">
    <source>
        <dbReference type="ARBA" id="ARBA00023125"/>
    </source>
</evidence>
<dbReference type="InterPro" id="IPR007630">
    <property type="entry name" value="RNA_pol_sigma70_r4"/>
</dbReference>
<evidence type="ECO:0000313" key="8">
    <source>
        <dbReference type="Proteomes" id="UP000272503"/>
    </source>
</evidence>
<evidence type="ECO:0000313" key="7">
    <source>
        <dbReference type="EMBL" id="RLP77269.1"/>
    </source>
</evidence>
<evidence type="ECO:0000256" key="1">
    <source>
        <dbReference type="ARBA" id="ARBA00010466"/>
    </source>
</evidence>
<organism evidence="7 8">
    <name type="scientific">Mycetocola tolaasinivorans</name>
    <dbReference type="NCBI Taxonomy" id="76635"/>
    <lineage>
        <taxon>Bacteria</taxon>
        <taxon>Bacillati</taxon>
        <taxon>Actinomycetota</taxon>
        <taxon>Actinomycetes</taxon>
        <taxon>Micrococcales</taxon>
        <taxon>Microbacteriaceae</taxon>
        <taxon>Mycetocola</taxon>
    </lineage>
</organism>
<dbReference type="InterPro" id="IPR051054">
    <property type="entry name" value="SorC_transcr_regulators"/>
</dbReference>
<dbReference type="InterPro" id="IPR007324">
    <property type="entry name" value="Sugar-bd_dom_put"/>
</dbReference>
<evidence type="ECO:0000259" key="5">
    <source>
        <dbReference type="Pfam" id="PF04198"/>
    </source>
</evidence>
<keyword evidence="8" id="KW-1185">Reference proteome</keyword>
<feature type="domain" description="Sugar-binding" evidence="5">
    <location>
        <begin position="57"/>
        <end position="303"/>
    </location>
</feature>
<dbReference type="PANTHER" id="PTHR34294:SF1">
    <property type="entry name" value="TRANSCRIPTIONAL REGULATOR LSRR"/>
    <property type="match status" value="1"/>
</dbReference>
<dbReference type="AlphaFoldDB" id="A0A3L7AA69"/>
<sequence length="306" mass="31422">MLMGRVARLYYEHGLTHQEIADTLGLSRIRVTRLLAEARSSGMVEITVRATDTLFADEEVALSAAYGVGQVWIAPDSGDRAKAERAFASVGAEAVASLLEPGTVTTVGVSAAVARVASALPITQIGGEFVPACGSTAGLTTGANGHESALKFAEHTGGRAHHIPAPLIAASPESARYSSADPGVHRALDHAASARLLITGVGGVEHSAGLLFEAMSEADATDLRTRGAVGDIAGRFFDASGQAVDGLLNERIVGLTLDQLRAIPVRLGIAHGPEKVGALATALTHGIFNALVTDITTARALLAARA</sequence>
<evidence type="ECO:0000259" key="6">
    <source>
        <dbReference type="Pfam" id="PF04545"/>
    </source>
</evidence>
<dbReference type="EMBL" id="RCUX01000002">
    <property type="protein sequence ID" value="RLP77269.1"/>
    <property type="molecule type" value="Genomic_DNA"/>
</dbReference>
<dbReference type="GO" id="GO:0003677">
    <property type="term" value="F:DNA binding"/>
    <property type="evidence" value="ECO:0007669"/>
    <property type="project" value="UniProtKB-KW"/>
</dbReference>
<dbReference type="Pfam" id="PF04198">
    <property type="entry name" value="Sugar-bind"/>
    <property type="match status" value="1"/>
</dbReference>
<dbReference type="Gene3D" id="1.10.10.10">
    <property type="entry name" value="Winged helix-like DNA-binding domain superfamily/Winged helix DNA-binding domain"/>
    <property type="match status" value="1"/>
</dbReference>
<dbReference type="InterPro" id="IPR037171">
    <property type="entry name" value="NagB/RpiA_transferase-like"/>
</dbReference>
<dbReference type="OrthoDB" id="186585at2"/>